<dbReference type="SUPFAM" id="SSF49899">
    <property type="entry name" value="Concanavalin A-like lectins/glucanases"/>
    <property type="match status" value="1"/>
</dbReference>
<dbReference type="Gene3D" id="2.60.120.200">
    <property type="match status" value="1"/>
</dbReference>
<evidence type="ECO:0000256" key="4">
    <source>
        <dbReference type="ARBA" id="ARBA00022859"/>
    </source>
</evidence>
<feature type="domain" description="CBM39" evidence="8">
    <location>
        <begin position="27"/>
        <end position="127"/>
    </location>
</feature>
<comment type="similarity">
    <text evidence="1">Belongs to the insect beta-1,3-glucan binding protein family.</text>
</comment>
<keyword evidence="3 6" id="KW-0732">Signal</keyword>
<evidence type="ECO:0000313" key="10">
    <source>
        <dbReference type="RefSeq" id="XP_026494139.2"/>
    </source>
</evidence>
<dbReference type="InterPro" id="IPR043030">
    <property type="entry name" value="BGBP_N_sf"/>
</dbReference>
<dbReference type="OrthoDB" id="4781at2759"/>
<dbReference type="Pfam" id="PF15886">
    <property type="entry name" value="CBM39"/>
    <property type="match status" value="1"/>
</dbReference>
<keyword evidence="5" id="KW-0325">Glycoprotein</keyword>
<evidence type="ECO:0000256" key="5">
    <source>
        <dbReference type="ARBA" id="ARBA00023180"/>
    </source>
</evidence>
<evidence type="ECO:0000256" key="2">
    <source>
        <dbReference type="ARBA" id="ARBA00022588"/>
    </source>
</evidence>
<keyword evidence="9" id="KW-1185">Reference proteome</keyword>
<dbReference type="GO" id="GO:0005975">
    <property type="term" value="P:carbohydrate metabolic process"/>
    <property type="evidence" value="ECO:0007669"/>
    <property type="project" value="InterPro"/>
</dbReference>
<sequence length="475" mass="53269">MELSRFGRVFVYLLVYINSRTVCGQEYSIPDVTIQALQPKGIRISIPSNTKLSLFVFQGNINNKIGENDVGTISAEVTNPTNGRWSYEDLNKQLKVGDIIYYYVYVVYNRKGYIKDNLSFTVKALENLSSDSVAECSPTSTVVKNGKACGGQVLFEDNFDTLREDLWQVEQYIPDEPDYPFVSYQRPPNAAIVSTNGGYLYIQPKLLQDMPGFSNSSLFTDTLDLFSGCTTTSTKCLVEAWGASILPPIVSGRLTSKSFSFTYGVVEVRAKVPQGDWLYPDILLESLMKKYGVPNYASGVLRIAGVRGNPQLSLVNNEIGNKLLYGGPMLDTQCRNNLLSEKFSNKPWGDDFHVYSARWEPERIILSVDGEEWARIEPAASGLQGRFARTCDLPRTLLSMGTNMAPFDDHFFITLGVAAGGITEFRDDLTSAGRPKPWRNSGRKASLRFWQDMSSWYSTWRQPALIIDYVKVRAI</sequence>
<accession>A0A8B8IAS4</accession>
<evidence type="ECO:0000256" key="6">
    <source>
        <dbReference type="SAM" id="SignalP"/>
    </source>
</evidence>
<gene>
    <name evidence="10" type="primary">LOC113399261</name>
</gene>
<dbReference type="InterPro" id="IPR000757">
    <property type="entry name" value="Beta-glucanase-like"/>
</dbReference>
<dbReference type="InterPro" id="IPR050546">
    <property type="entry name" value="Glycosyl_Hydrlase_16"/>
</dbReference>
<reference evidence="10" key="1">
    <citation type="submission" date="2025-08" db="UniProtKB">
        <authorList>
            <consortium name="RefSeq"/>
        </authorList>
    </citation>
    <scope>IDENTIFICATION</scope>
    <source>
        <tissue evidence="10">Whole body</tissue>
    </source>
</reference>
<dbReference type="AlphaFoldDB" id="A0A8B8IAS4"/>
<keyword evidence="2" id="KW-0399">Innate immunity</keyword>
<evidence type="ECO:0000256" key="3">
    <source>
        <dbReference type="ARBA" id="ARBA00022729"/>
    </source>
</evidence>
<dbReference type="GO" id="GO:0045087">
    <property type="term" value="P:innate immune response"/>
    <property type="evidence" value="ECO:0007669"/>
    <property type="project" value="UniProtKB-KW"/>
</dbReference>
<proteinExistence type="inferred from homology"/>
<organism evidence="9 10">
    <name type="scientific">Vanessa tameamea</name>
    <name type="common">Kamehameha butterfly</name>
    <dbReference type="NCBI Taxonomy" id="334116"/>
    <lineage>
        <taxon>Eukaryota</taxon>
        <taxon>Metazoa</taxon>
        <taxon>Ecdysozoa</taxon>
        <taxon>Arthropoda</taxon>
        <taxon>Hexapoda</taxon>
        <taxon>Insecta</taxon>
        <taxon>Pterygota</taxon>
        <taxon>Neoptera</taxon>
        <taxon>Endopterygota</taxon>
        <taxon>Lepidoptera</taxon>
        <taxon>Glossata</taxon>
        <taxon>Ditrysia</taxon>
        <taxon>Papilionoidea</taxon>
        <taxon>Nymphalidae</taxon>
        <taxon>Nymphalinae</taxon>
        <taxon>Vanessa</taxon>
    </lineage>
</organism>
<dbReference type="InterPro" id="IPR013320">
    <property type="entry name" value="ConA-like_dom_sf"/>
</dbReference>
<evidence type="ECO:0000259" key="7">
    <source>
        <dbReference type="PROSITE" id="PS51762"/>
    </source>
</evidence>
<evidence type="ECO:0000259" key="8">
    <source>
        <dbReference type="PROSITE" id="PS51969"/>
    </source>
</evidence>
<dbReference type="PROSITE" id="PS51762">
    <property type="entry name" value="GH16_2"/>
    <property type="match status" value="1"/>
</dbReference>
<dbReference type="RefSeq" id="XP_026494139.2">
    <property type="nucleotide sequence ID" value="XM_026638354.2"/>
</dbReference>
<dbReference type="GeneID" id="113399261"/>
<feature type="domain" description="GH16" evidence="7">
    <location>
        <begin position="130"/>
        <end position="475"/>
    </location>
</feature>
<dbReference type="OMA" id="NRNTWYR"/>
<dbReference type="PANTHER" id="PTHR10963">
    <property type="entry name" value="GLYCOSYL HYDROLASE-RELATED"/>
    <property type="match status" value="1"/>
</dbReference>
<dbReference type="Proteomes" id="UP001652626">
    <property type="component" value="Chromosome 16"/>
</dbReference>
<dbReference type="GO" id="GO:0030246">
    <property type="term" value="F:carbohydrate binding"/>
    <property type="evidence" value="ECO:0007669"/>
    <property type="project" value="InterPro"/>
</dbReference>
<dbReference type="PROSITE" id="PS51969">
    <property type="entry name" value="CBM39"/>
    <property type="match status" value="1"/>
</dbReference>
<feature type="signal peptide" evidence="6">
    <location>
        <begin position="1"/>
        <end position="24"/>
    </location>
</feature>
<dbReference type="CDD" id="cd02179">
    <property type="entry name" value="GH16_beta_GRP"/>
    <property type="match status" value="1"/>
</dbReference>
<dbReference type="PANTHER" id="PTHR10963:SF60">
    <property type="entry name" value="GRAM-NEGATIVE BACTERIA-BINDING PROTEIN 1-RELATED"/>
    <property type="match status" value="1"/>
</dbReference>
<dbReference type="Gene3D" id="2.60.40.2140">
    <property type="entry name" value="Beta-1,3-glucan-recognition protein, N-terminal domain"/>
    <property type="match status" value="1"/>
</dbReference>
<dbReference type="InterPro" id="IPR031756">
    <property type="entry name" value="BGBP_N"/>
</dbReference>
<evidence type="ECO:0000313" key="9">
    <source>
        <dbReference type="Proteomes" id="UP001652626"/>
    </source>
</evidence>
<evidence type="ECO:0000256" key="1">
    <source>
        <dbReference type="ARBA" id="ARBA00008781"/>
    </source>
</evidence>
<dbReference type="GO" id="GO:0004553">
    <property type="term" value="F:hydrolase activity, hydrolyzing O-glycosyl compounds"/>
    <property type="evidence" value="ECO:0007669"/>
    <property type="project" value="InterPro"/>
</dbReference>
<keyword evidence="4" id="KW-0391">Immunity</keyword>
<protein>
    <submittedName>
        <fullName evidence="10">Beta-1,3-glucan-binding protein-like</fullName>
    </submittedName>
</protein>
<name>A0A8B8IAS4_VANTA</name>
<dbReference type="InterPro" id="IPR035806">
    <property type="entry name" value="GH16_GRP_C"/>
</dbReference>
<feature type="chain" id="PRO_5047354593" evidence="6">
    <location>
        <begin position="25"/>
        <end position="475"/>
    </location>
</feature>